<dbReference type="RefSeq" id="WP_013207796.1">
    <property type="nucleotide sequence ID" value="NC_014309.1"/>
</dbReference>
<gene>
    <name evidence="1" type="ORF">RCFBP_mp10467</name>
</gene>
<reference evidence="1" key="1">
    <citation type="journal article" date="2010" name="BMC Genomics">
        <title>Genomes of three tomato pathogens within the Ralstonia solanacearum species complex reveal significant evolutionary divergence.</title>
        <authorList>
            <person name="Remenant B."/>
            <person name="Coupat-Goutaland B."/>
            <person name="Guidot A."/>
            <person name="Cellier G."/>
            <person name="Wicker E."/>
            <person name="Allen C."/>
            <person name="Fegan M."/>
            <person name="Pruvost O."/>
            <person name="Elbaz M."/>
            <person name="Calteau A."/>
            <person name="Salvignol G."/>
            <person name="Mornico D."/>
            <person name="Mangenot S."/>
            <person name="Barbe V."/>
            <person name="Medigue C."/>
            <person name="Prior P."/>
        </authorList>
    </citation>
    <scope>NUCLEOTIDE SEQUENCE [LARGE SCALE GENOMIC DNA]</scope>
    <source>
        <strain evidence="1">CFBP2957</strain>
        <plasmid evidence="1">RCFBPv3_mp</plasmid>
    </source>
</reference>
<dbReference type="EMBL" id="FP885907">
    <property type="protein sequence ID" value="CBJ53254.1"/>
    <property type="molecule type" value="Genomic_DNA"/>
</dbReference>
<sequence>MADTETRLSTSLARLRERLAQKGHTLLDNEWRGQRASYRFRCAHGHETSRSGIHALRFLIDCPTCEAKAKLARLQQIVRQASGECPSTRHSNSAARYRFRGGLGHELKMRHARVLVGN</sequence>
<keyword evidence="1" id="KW-0614">Plasmid</keyword>
<geneLocation type="plasmid" evidence="1">
    <name>RCFBPv3_mp</name>
</geneLocation>
<protein>
    <submittedName>
        <fullName evidence="1">Uncharacterized protein</fullName>
    </submittedName>
</protein>
<accession>D8P2W8</accession>
<evidence type="ECO:0000313" key="1">
    <source>
        <dbReference type="EMBL" id="CBJ53254.1"/>
    </source>
</evidence>
<name>D8P2W8_RALSL</name>
<proteinExistence type="predicted"/>
<reference evidence="1" key="2">
    <citation type="submission" date="2010-02" db="EMBL/GenBank/DDBJ databases">
        <authorList>
            <person name="Genoscope - CEA"/>
        </authorList>
    </citation>
    <scope>NUCLEOTIDE SEQUENCE</scope>
    <source>
        <strain evidence="1">CFBP2957</strain>
        <plasmid evidence="1">RCFBPv3_mp</plasmid>
    </source>
</reference>
<organism evidence="1">
    <name type="scientific">Ralstonia solanacearum CFBP2957</name>
    <dbReference type="NCBI Taxonomy" id="859656"/>
    <lineage>
        <taxon>Bacteria</taxon>
        <taxon>Pseudomonadati</taxon>
        <taxon>Pseudomonadota</taxon>
        <taxon>Betaproteobacteria</taxon>
        <taxon>Burkholderiales</taxon>
        <taxon>Burkholderiaceae</taxon>
        <taxon>Ralstonia</taxon>
        <taxon>Ralstonia solanacearum species complex</taxon>
    </lineage>
</organism>
<dbReference type="AlphaFoldDB" id="D8P2W8"/>